<dbReference type="InterPro" id="IPR006722">
    <property type="entry name" value="Sedlin"/>
</dbReference>
<gene>
    <name evidence="1" type="ORF">CDEB00056_LOCUS1748</name>
</gene>
<proteinExistence type="predicted"/>
<dbReference type="GO" id="GO:0005737">
    <property type="term" value="C:cytoplasm"/>
    <property type="evidence" value="ECO:0007669"/>
    <property type="project" value="GOC"/>
</dbReference>
<protein>
    <recommendedName>
        <fullName evidence="2">Trafficking protein particle complex subunit</fullName>
    </recommendedName>
</protein>
<organism evidence="1">
    <name type="scientific">Chaetoceros debilis</name>
    <dbReference type="NCBI Taxonomy" id="122233"/>
    <lineage>
        <taxon>Eukaryota</taxon>
        <taxon>Sar</taxon>
        <taxon>Stramenopiles</taxon>
        <taxon>Ochrophyta</taxon>
        <taxon>Bacillariophyta</taxon>
        <taxon>Coscinodiscophyceae</taxon>
        <taxon>Chaetocerotophycidae</taxon>
        <taxon>Chaetocerotales</taxon>
        <taxon>Chaetocerotaceae</taxon>
        <taxon>Chaetoceros</taxon>
    </lineage>
</organism>
<name>A0A7S3PVL9_9STRA</name>
<reference evidence="1" key="1">
    <citation type="submission" date="2021-01" db="EMBL/GenBank/DDBJ databases">
        <authorList>
            <person name="Corre E."/>
            <person name="Pelletier E."/>
            <person name="Niang G."/>
            <person name="Scheremetjew M."/>
            <person name="Finn R."/>
            <person name="Kale V."/>
            <person name="Holt S."/>
            <person name="Cochrane G."/>
            <person name="Meng A."/>
            <person name="Brown T."/>
            <person name="Cohen L."/>
        </authorList>
    </citation>
    <scope>NUCLEOTIDE SEQUENCE</scope>
    <source>
        <strain evidence="1">MM31A-1</strain>
    </source>
</reference>
<evidence type="ECO:0008006" key="2">
    <source>
        <dbReference type="Google" id="ProtNLM"/>
    </source>
</evidence>
<dbReference type="Pfam" id="PF04628">
    <property type="entry name" value="Sedlin_N"/>
    <property type="match status" value="1"/>
</dbReference>
<sequence>MSLITLAVVGKDNNPLYIRDFGSDSVYEPAPEQLTEQDPFGFFESQASSMSESSSLKNQFIMHSALDRLEELTNDSSSTERSSAGLNSMWIGLLGCFDEAKVYGYVTSTKIKFIASIEDIEEGNGNFVREAGLKVLFANAHELYVEYTLNPFSQVRAQKMMSSQRFDNGVDGLVTNFNDSFGKKGMSWM</sequence>
<dbReference type="GO" id="GO:0006888">
    <property type="term" value="P:endoplasmic reticulum to Golgi vesicle-mediated transport"/>
    <property type="evidence" value="ECO:0007669"/>
    <property type="project" value="InterPro"/>
</dbReference>
<evidence type="ECO:0000313" key="1">
    <source>
        <dbReference type="EMBL" id="CAE0456907.1"/>
    </source>
</evidence>
<accession>A0A7S3PVL9</accession>
<dbReference type="AlphaFoldDB" id="A0A7S3PVL9"/>
<dbReference type="SUPFAM" id="SSF64356">
    <property type="entry name" value="SNARE-like"/>
    <property type="match status" value="1"/>
</dbReference>
<dbReference type="InterPro" id="IPR011012">
    <property type="entry name" value="Longin-like_dom_sf"/>
</dbReference>
<dbReference type="EMBL" id="HBIO01002463">
    <property type="protein sequence ID" value="CAE0456907.1"/>
    <property type="molecule type" value="Transcribed_RNA"/>
</dbReference>
<dbReference type="Gene3D" id="3.30.450.70">
    <property type="match status" value="1"/>
</dbReference>
<dbReference type="PANTHER" id="PTHR12403">
    <property type="entry name" value="TRAFFICKING PROTEIN PARTICLE COMPLEX SUBUNIT 2"/>
    <property type="match status" value="1"/>
</dbReference>